<evidence type="ECO:0000256" key="10">
    <source>
        <dbReference type="HAMAP-Rule" id="MF_00595"/>
    </source>
</evidence>
<evidence type="ECO:0000256" key="8">
    <source>
        <dbReference type="ARBA" id="ARBA00023300"/>
    </source>
</evidence>
<evidence type="ECO:0000256" key="7">
    <source>
        <dbReference type="ARBA" id="ARBA00023239"/>
    </source>
</evidence>
<feature type="active site" evidence="10 12">
    <location>
        <position position="557"/>
    </location>
</feature>
<dbReference type="PRINTS" id="PR00150">
    <property type="entry name" value="PEPCARBXLASE"/>
</dbReference>
<dbReference type="InterPro" id="IPR021135">
    <property type="entry name" value="PEP_COase"/>
</dbReference>
<dbReference type="RefSeq" id="WP_119275465.1">
    <property type="nucleotide sequence ID" value="NZ_QWLA01000001.1"/>
</dbReference>
<keyword evidence="8 10" id="KW-0120">Carbon dioxide fixation</keyword>
<dbReference type="InterPro" id="IPR018129">
    <property type="entry name" value="PEP_COase_Lys_AS"/>
</dbReference>
<feature type="active site" evidence="10 11">
    <location>
        <position position="151"/>
    </location>
</feature>
<evidence type="ECO:0000256" key="12">
    <source>
        <dbReference type="PROSITE-ProRule" id="PRU10112"/>
    </source>
</evidence>
<comment type="function">
    <text evidence="2 10">Forms oxaloacetate, a four-carbon dicarboxylic acid source for the tricarboxylic acid cycle.</text>
</comment>
<gene>
    <name evidence="10 13" type="primary">ppc</name>
    <name evidence="13" type="ORF">Mrose_00092</name>
</gene>
<accession>A0A399EZ84</accession>
<evidence type="ECO:0000313" key="13">
    <source>
        <dbReference type="EMBL" id="RIH89867.1"/>
    </source>
</evidence>
<evidence type="ECO:0000313" key="14">
    <source>
        <dbReference type="Proteomes" id="UP000265341"/>
    </source>
</evidence>
<evidence type="ECO:0000256" key="4">
    <source>
        <dbReference type="ARBA" id="ARBA00012305"/>
    </source>
</evidence>
<dbReference type="EC" id="4.1.1.31" evidence="4 10"/>
<dbReference type="EMBL" id="QWLA01000001">
    <property type="protein sequence ID" value="RIH89867.1"/>
    <property type="molecule type" value="Genomic_DNA"/>
</dbReference>
<dbReference type="Proteomes" id="UP000265341">
    <property type="component" value="Unassembled WGS sequence"/>
</dbReference>
<keyword evidence="14" id="KW-1185">Reference proteome</keyword>
<dbReference type="GO" id="GO:0005829">
    <property type="term" value="C:cytosol"/>
    <property type="evidence" value="ECO:0007669"/>
    <property type="project" value="TreeGrafter"/>
</dbReference>
<dbReference type="PROSITE" id="PS00781">
    <property type="entry name" value="PEPCASE_1"/>
    <property type="match status" value="1"/>
</dbReference>
<evidence type="ECO:0000256" key="6">
    <source>
        <dbReference type="ARBA" id="ARBA00022842"/>
    </source>
</evidence>
<evidence type="ECO:0000256" key="1">
    <source>
        <dbReference type="ARBA" id="ARBA00001946"/>
    </source>
</evidence>
<dbReference type="GO" id="GO:0000287">
    <property type="term" value="F:magnesium ion binding"/>
    <property type="evidence" value="ECO:0007669"/>
    <property type="project" value="UniProtKB-UniRule"/>
</dbReference>
<dbReference type="InterPro" id="IPR022805">
    <property type="entry name" value="PEP_COase_bac/pln-type"/>
</dbReference>
<evidence type="ECO:0000256" key="3">
    <source>
        <dbReference type="ARBA" id="ARBA00008346"/>
    </source>
</evidence>
<dbReference type="SUPFAM" id="SSF51621">
    <property type="entry name" value="Phosphoenolpyruvate/pyruvate domain"/>
    <property type="match status" value="1"/>
</dbReference>
<organism evidence="13 14">
    <name type="scientific">Calidithermus roseus</name>
    <dbReference type="NCBI Taxonomy" id="1644118"/>
    <lineage>
        <taxon>Bacteria</taxon>
        <taxon>Thermotogati</taxon>
        <taxon>Deinococcota</taxon>
        <taxon>Deinococci</taxon>
        <taxon>Thermales</taxon>
        <taxon>Thermaceae</taxon>
        <taxon>Calidithermus</taxon>
    </lineage>
</organism>
<evidence type="ECO:0000256" key="2">
    <source>
        <dbReference type="ARBA" id="ARBA00003670"/>
    </source>
</evidence>
<proteinExistence type="inferred from homology"/>
<keyword evidence="7 10" id="KW-0456">Lyase</keyword>
<evidence type="ECO:0000256" key="5">
    <source>
        <dbReference type="ARBA" id="ARBA00022419"/>
    </source>
</evidence>
<dbReference type="GO" id="GO:0015977">
    <property type="term" value="P:carbon fixation"/>
    <property type="evidence" value="ECO:0007669"/>
    <property type="project" value="UniProtKB-UniRule"/>
</dbReference>
<dbReference type="InterPro" id="IPR015813">
    <property type="entry name" value="Pyrv/PenolPyrv_kinase-like_dom"/>
</dbReference>
<comment type="subunit">
    <text evidence="10">Homotetramer.</text>
</comment>
<dbReference type="PROSITE" id="PS00393">
    <property type="entry name" value="PEPCASE_2"/>
    <property type="match status" value="1"/>
</dbReference>
<dbReference type="Pfam" id="PF00311">
    <property type="entry name" value="PEPcase"/>
    <property type="match status" value="1"/>
</dbReference>
<keyword evidence="6 10" id="KW-0460">Magnesium</keyword>
<comment type="cofactor">
    <cofactor evidence="1 10">
        <name>Mg(2+)</name>
        <dbReference type="ChEBI" id="CHEBI:18420"/>
    </cofactor>
</comment>
<reference evidence="13 14" key="1">
    <citation type="submission" date="2018-08" db="EMBL/GenBank/DDBJ databases">
        <title>Meiothermus roseus NBRC 110900 genome sequencing project.</title>
        <authorList>
            <person name="Da Costa M.S."/>
            <person name="Albuquerque L."/>
            <person name="Raposo P."/>
            <person name="Froufe H.J.C."/>
            <person name="Barroso C.S."/>
            <person name="Egas C."/>
        </authorList>
    </citation>
    <scope>NUCLEOTIDE SEQUENCE [LARGE SCALE GENOMIC DNA]</scope>
    <source>
        <strain evidence="13 14">NBRC 110900</strain>
    </source>
</reference>
<comment type="similarity">
    <text evidence="3 10">Belongs to the PEPCase type 1 family.</text>
</comment>
<dbReference type="HAMAP" id="MF_00595">
    <property type="entry name" value="PEPcase_type1"/>
    <property type="match status" value="1"/>
</dbReference>
<dbReference type="GO" id="GO:0008964">
    <property type="term" value="F:phosphoenolpyruvate carboxylase activity"/>
    <property type="evidence" value="ECO:0007669"/>
    <property type="project" value="UniProtKB-UniRule"/>
</dbReference>
<evidence type="ECO:0000256" key="9">
    <source>
        <dbReference type="ARBA" id="ARBA00048995"/>
    </source>
</evidence>
<dbReference type="OrthoDB" id="9768133at2"/>
<sequence>MIQPVVDPLYDQLKREVDLLGRALGRAIVDLSGQKLFDLEEDVRALSKHLRQHPGDSEARQKVRDLIAQLNLASLEGLVRAFSTYFHLVNLAEERHRVRVNRSREQASTPDRPRSESFRALVKQLKAQGLSFEQVSDLLRHLRLHLTFTAHPTETRRRTVRHHLAEAERLLEGLERGEAGEEDIQARAALLWGTLELRHSRPTVQDEVKGGLYYLPATLWQVLPRLVEGLEAAVEAEYGQRPDLSVPIVFRSWIGGDRDGNPNVTPDTTAWAQHYARELLLARYVEAVDALIRDLSLSDERLPVPREVREEAELAMRQLGLPDRFAAETYRRYLMSLRYKLRAMLGEQPGEGYRLPGEWLSDLRRVEQGLNQVGLGTAARRIVRPLRLRAEALGLDLVALDLREESRQHTEAVAELLRIAGVEENYAALEPSARAALLTRELATPRPLAPVGYKPQGRALEVALGALTVWKARGAYVVSMTHYPSDLLEVFTLAREVGLYRVGKALPFDVVPLFETLSDLQAAPQVVEELLRNPVFKAHAQGRGVLEIMIGYSDSNKDAGFLAANWALYRAQEAITEAAARHGVRVSFFHGRGTSTARGGGSAGRALASLPPGTVGARMRLTEQGEALADRYSHPDLAYRNLEQLLYHLGLAAARDAYGGEAPVKPLWREALEHAAEVSTQAYRELLARPGFFEFYEHLTPIREIAALNIASRPVYRSGRVREIKDLRAIPWVMSWTQVRLLLPGWYGLQAGLRAIEPELRREMYREWPFFKSTLEAAAQAMSVADLGIAQEYLRLVPPRLAQSFFPDIAAAFEEARVLLEETFEGPLLHNRPILARQTELRNPYVDPISYVQVELLARYRQTPPEAPERTGLERALLFSLLGIAAGLRNAG</sequence>
<dbReference type="GO" id="GO:0006107">
    <property type="term" value="P:oxaloacetate metabolic process"/>
    <property type="evidence" value="ECO:0007669"/>
    <property type="project" value="UniProtKB-UniRule"/>
</dbReference>
<comment type="catalytic activity">
    <reaction evidence="9 10">
        <text>oxaloacetate + phosphate = phosphoenolpyruvate + hydrogencarbonate</text>
        <dbReference type="Rhea" id="RHEA:28370"/>
        <dbReference type="ChEBI" id="CHEBI:16452"/>
        <dbReference type="ChEBI" id="CHEBI:17544"/>
        <dbReference type="ChEBI" id="CHEBI:43474"/>
        <dbReference type="ChEBI" id="CHEBI:58702"/>
        <dbReference type="EC" id="4.1.1.31"/>
    </reaction>
</comment>
<name>A0A399EZ84_9DEIN</name>
<dbReference type="PANTHER" id="PTHR30523">
    <property type="entry name" value="PHOSPHOENOLPYRUVATE CARBOXYLASE"/>
    <property type="match status" value="1"/>
</dbReference>
<dbReference type="InterPro" id="IPR033129">
    <property type="entry name" value="PEPCASE_His_AS"/>
</dbReference>
<evidence type="ECO:0000256" key="11">
    <source>
        <dbReference type="PROSITE-ProRule" id="PRU10111"/>
    </source>
</evidence>
<dbReference type="AlphaFoldDB" id="A0A399EZ84"/>
<protein>
    <recommendedName>
        <fullName evidence="5 10">Phosphoenolpyruvate carboxylase</fullName>
        <shortName evidence="10">PEPC</shortName>
        <shortName evidence="10">PEPCase</shortName>
        <ecNumber evidence="4 10">4.1.1.31</ecNumber>
    </recommendedName>
</protein>
<keyword evidence="13" id="KW-0670">Pyruvate</keyword>
<comment type="caution">
    <text evidence="13">The sequence shown here is derived from an EMBL/GenBank/DDBJ whole genome shotgun (WGS) entry which is preliminary data.</text>
</comment>
<dbReference type="PANTHER" id="PTHR30523:SF6">
    <property type="entry name" value="PHOSPHOENOLPYRUVATE CARBOXYLASE"/>
    <property type="match status" value="1"/>
</dbReference>
<dbReference type="GO" id="GO:0006099">
    <property type="term" value="P:tricarboxylic acid cycle"/>
    <property type="evidence" value="ECO:0007669"/>
    <property type="project" value="InterPro"/>
</dbReference>